<comment type="subcellular location">
    <subcellularLocation>
        <location evidence="1 11 12">Nucleus</location>
    </subcellularLocation>
</comment>
<keyword evidence="7 11" id="KW-0371">Homeobox</keyword>
<feature type="compositionally biased region" description="Low complexity" evidence="13">
    <location>
        <begin position="536"/>
        <end position="546"/>
    </location>
</feature>
<feature type="compositionally biased region" description="Pro residues" evidence="13">
    <location>
        <begin position="479"/>
        <end position="496"/>
    </location>
</feature>
<proteinExistence type="inferred from homology"/>
<keyword evidence="9 11" id="KW-0539">Nucleus</keyword>
<dbReference type="GO" id="GO:0030154">
    <property type="term" value="P:cell differentiation"/>
    <property type="evidence" value="ECO:0007669"/>
    <property type="project" value="UniProtKB-KW"/>
</dbReference>
<feature type="region of interest" description="Disordered" evidence="13">
    <location>
        <begin position="100"/>
        <end position="140"/>
    </location>
</feature>
<dbReference type="GO" id="GO:0005634">
    <property type="term" value="C:nucleus"/>
    <property type="evidence" value="ECO:0007669"/>
    <property type="project" value="UniProtKB-SubCell"/>
</dbReference>
<dbReference type="GO" id="GO:0000981">
    <property type="term" value="F:DNA-binding transcription factor activity, RNA polymerase II-specific"/>
    <property type="evidence" value="ECO:0007669"/>
    <property type="project" value="InterPro"/>
</dbReference>
<feature type="compositionally biased region" description="Basic and acidic residues" evidence="13">
    <location>
        <begin position="626"/>
        <end position="635"/>
    </location>
</feature>
<dbReference type="GO" id="GO:0007399">
    <property type="term" value="P:nervous system development"/>
    <property type="evidence" value="ECO:0007669"/>
    <property type="project" value="UniProtKB-KW"/>
</dbReference>
<dbReference type="FunFam" id="1.10.10.60:FF:000057">
    <property type="entry name" value="Short stature homeobox 2"/>
    <property type="match status" value="1"/>
</dbReference>
<feature type="compositionally biased region" description="Low complexity" evidence="13">
    <location>
        <begin position="63"/>
        <end position="72"/>
    </location>
</feature>
<dbReference type="SUPFAM" id="SSF46689">
    <property type="entry name" value="Homeodomain-like"/>
    <property type="match status" value="1"/>
</dbReference>
<keyword evidence="3" id="KW-0221">Differentiation</keyword>
<feature type="compositionally biased region" description="Pro residues" evidence="13">
    <location>
        <begin position="33"/>
        <end position="44"/>
    </location>
</feature>
<evidence type="ECO:0000313" key="16">
    <source>
        <dbReference type="Proteomes" id="UP000694542"/>
    </source>
</evidence>
<feature type="compositionally biased region" description="Basic and acidic residues" evidence="13">
    <location>
        <begin position="102"/>
        <end position="115"/>
    </location>
</feature>
<feature type="compositionally biased region" description="Pro residues" evidence="13">
    <location>
        <begin position="582"/>
        <end position="597"/>
    </location>
</feature>
<evidence type="ECO:0000256" key="1">
    <source>
        <dbReference type="ARBA" id="ARBA00004123"/>
    </source>
</evidence>
<dbReference type="InterPro" id="IPR017970">
    <property type="entry name" value="Homeobox_CS"/>
</dbReference>
<dbReference type="PANTHER" id="PTHR46799">
    <property type="entry name" value="HOMEOBOX PROTEIN UNC-4 HOMOLOG"/>
    <property type="match status" value="1"/>
</dbReference>
<evidence type="ECO:0000256" key="10">
    <source>
        <dbReference type="ARBA" id="ARBA00038351"/>
    </source>
</evidence>
<sequence>MPSSGARWAAWWASPTRWATTTCTSWPATSCSRPPPPPPPPRCPSPSTACSAARAPPPPPRWSTPRRCCRPPAGWEATASPSSCQVGEAGAEGWAVGHPRRAHELGRGRLQDGHRLPRLRAGSGCHPGAGRPDPGGPQVRRGWMRLGPWALAEPCGVLCVPADSGDPDKESPGCKRRRTRTNFTGWQLEELEKAFNESHYPDVFMREALALRLDLVESRVQVWFQNRRAKWRKKENTKKGPGRPAHNSHPTTCSGEPMDPEEIARKELEKMEKKKRKHEKKLLKSQSRHLHSPGGLSLHSAPSSDSDSGGGGLSPEPPEPPPPAAAAKGPSAHAAGASGSAPAPAPPGEPPAPGTCDPAFYPSQRSGAGPQLRLGRPADKDAAPCASGAAAERGAAGLPKASPFSVESLLSDSPPRRKAAPAPAAAAAAAAAAGLDFAPGLPCAPRTLIGKGHFLLYPITQPLGFLVPQAALKGAAGPEPAPKDAPPAPAAPPAPPAQASFGAFPGPGGAPDSAFARRSPDAVASPGAPTPAPFRDAAAAAAAAAAEGGGGGGGGDGADSSPLAPPLAPSPGPGPRAASPAGEPPCAGPQSPAPSPDPARRRARRWTWTEGHRGQQRRSTGRARSLRLDSHNEIR</sequence>
<evidence type="ECO:0000256" key="3">
    <source>
        <dbReference type="ARBA" id="ARBA00022782"/>
    </source>
</evidence>
<evidence type="ECO:0000313" key="15">
    <source>
        <dbReference type="Ensembl" id="ENSCAFP00040036259.1"/>
    </source>
</evidence>
<accession>A0A8C0TJ69</accession>
<feature type="compositionally biased region" description="Basic and acidic residues" evidence="13">
    <location>
        <begin position="262"/>
        <end position="272"/>
    </location>
</feature>
<feature type="compositionally biased region" description="Low complexity" evidence="13">
    <location>
        <begin position="383"/>
        <end position="401"/>
    </location>
</feature>
<dbReference type="PROSITE" id="PS00027">
    <property type="entry name" value="HOMEOBOX_1"/>
    <property type="match status" value="1"/>
</dbReference>
<dbReference type="AlphaFoldDB" id="A0A8C0TJ69"/>
<dbReference type="Ensembl" id="ENSCAFT00040041569.1">
    <property type="protein sequence ID" value="ENSCAFP00040036259.1"/>
    <property type="gene ID" value="ENSCAFG00040022388.1"/>
</dbReference>
<feature type="DNA-binding region" description="Homeobox" evidence="11">
    <location>
        <begin position="176"/>
        <end position="235"/>
    </location>
</feature>
<feature type="compositionally biased region" description="Gly residues" evidence="13">
    <location>
        <begin position="547"/>
        <end position="557"/>
    </location>
</feature>
<dbReference type="InterPro" id="IPR009057">
    <property type="entry name" value="Homeodomain-like_sf"/>
</dbReference>
<feature type="compositionally biased region" description="Low complexity" evidence="13">
    <location>
        <begin position="295"/>
        <end position="307"/>
    </location>
</feature>
<feature type="compositionally biased region" description="Pro residues" evidence="13">
    <location>
        <begin position="343"/>
        <end position="353"/>
    </location>
</feature>
<feature type="region of interest" description="Disordered" evidence="13">
    <location>
        <begin position="474"/>
        <end position="635"/>
    </location>
</feature>
<dbReference type="CDD" id="cd00086">
    <property type="entry name" value="homeodomain"/>
    <property type="match status" value="1"/>
</dbReference>
<feature type="region of interest" description="Disordered" evidence="13">
    <location>
        <begin position="24"/>
        <end position="84"/>
    </location>
</feature>
<dbReference type="Gene3D" id="1.10.10.60">
    <property type="entry name" value="Homeodomain-like"/>
    <property type="match status" value="1"/>
</dbReference>
<reference evidence="15" key="1">
    <citation type="submission" date="2018-10" db="EMBL/GenBank/DDBJ databases">
        <title>De novo assembly of a Great Dane genome.</title>
        <authorList>
            <person name="Kidd J.M."/>
            <person name="Pendleton A.L."/>
            <person name="Shen F."/>
            <person name="Emery S."/>
        </authorList>
    </citation>
    <scope>NUCLEOTIDE SEQUENCE [LARGE SCALE GENOMIC DNA]</scope>
    <source>
        <strain evidence="15">Great Dane</strain>
    </source>
</reference>
<keyword evidence="2" id="KW-0217">Developmental protein</keyword>
<evidence type="ECO:0000256" key="13">
    <source>
        <dbReference type="SAM" id="MobiDB-lite"/>
    </source>
</evidence>
<reference evidence="15" key="2">
    <citation type="submission" date="2025-08" db="UniProtKB">
        <authorList>
            <consortium name="Ensembl"/>
        </authorList>
    </citation>
    <scope>IDENTIFICATION</scope>
</reference>
<evidence type="ECO:0000256" key="7">
    <source>
        <dbReference type="ARBA" id="ARBA00023155"/>
    </source>
</evidence>
<evidence type="ECO:0000256" key="9">
    <source>
        <dbReference type="ARBA" id="ARBA00023242"/>
    </source>
</evidence>
<dbReference type="InterPro" id="IPR001356">
    <property type="entry name" value="HD"/>
</dbReference>
<feature type="compositionally biased region" description="Pro residues" evidence="13">
    <location>
        <begin position="563"/>
        <end position="574"/>
    </location>
</feature>
<evidence type="ECO:0000256" key="12">
    <source>
        <dbReference type="RuleBase" id="RU000682"/>
    </source>
</evidence>
<keyword evidence="6 11" id="KW-0238">DNA-binding</keyword>
<dbReference type="Proteomes" id="UP000694542">
    <property type="component" value="Chromosome 6"/>
</dbReference>
<feature type="region of interest" description="Disordered" evidence="13">
    <location>
        <begin position="232"/>
        <end position="425"/>
    </location>
</feature>
<evidence type="ECO:0000259" key="14">
    <source>
        <dbReference type="PROSITE" id="PS50071"/>
    </source>
</evidence>
<dbReference type="SMART" id="SM00389">
    <property type="entry name" value="HOX"/>
    <property type="match status" value="1"/>
</dbReference>
<feature type="compositionally biased region" description="Low complexity" evidence="13">
    <location>
        <begin position="497"/>
        <end position="516"/>
    </location>
</feature>
<dbReference type="PANTHER" id="PTHR46799:SF1">
    <property type="entry name" value="HOMEOBOX PROTEIN UNC-4 HOMOLOG"/>
    <property type="match status" value="1"/>
</dbReference>
<dbReference type="Pfam" id="PF00046">
    <property type="entry name" value="Homeodomain"/>
    <property type="match status" value="1"/>
</dbReference>
<feature type="compositionally biased region" description="Low complexity" evidence="13">
    <location>
        <begin position="325"/>
        <end position="342"/>
    </location>
</feature>
<dbReference type="PROSITE" id="PS50071">
    <property type="entry name" value="HOMEOBOX_2"/>
    <property type="match status" value="1"/>
</dbReference>
<evidence type="ECO:0000256" key="11">
    <source>
        <dbReference type="PROSITE-ProRule" id="PRU00108"/>
    </source>
</evidence>
<keyword evidence="5" id="KW-0805">Transcription regulation</keyword>
<feature type="domain" description="Homeobox" evidence="14">
    <location>
        <begin position="174"/>
        <end position="234"/>
    </location>
</feature>
<feature type="compositionally biased region" description="Low complexity" evidence="13">
    <location>
        <begin position="45"/>
        <end position="54"/>
    </location>
</feature>
<comment type="similarity">
    <text evidence="10">Belongs to the paired homeobox family. Unc-4 subfamily.</text>
</comment>
<keyword evidence="4" id="KW-0524">Neurogenesis</keyword>
<name>A0A8C0TJ69_CANLF</name>
<evidence type="ECO:0000256" key="2">
    <source>
        <dbReference type="ARBA" id="ARBA00022473"/>
    </source>
</evidence>
<evidence type="ECO:0000256" key="6">
    <source>
        <dbReference type="ARBA" id="ARBA00023125"/>
    </source>
</evidence>
<organism evidence="15 16">
    <name type="scientific">Canis lupus familiaris</name>
    <name type="common">Dog</name>
    <name type="synonym">Canis familiaris</name>
    <dbReference type="NCBI Taxonomy" id="9615"/>
    <lineage>
        <taxon>Eukaryota</taxon>
        <taxon>Metazoa</taxon>
        <taxon>Chordata</taxon>
        <taxon>Craniata</taxon>
        <taxon>Vertebrata</taxon>
        <taxon>Euteleostomi</taxon>
        <taxon>Mammalia</taxon>
        <taxon>Eutheria</taxon>
        <taxon>Laurasiatheria</taxon>
        <taxon>Carnivora</taxon>
        <taxon>Caniformia</taxon>
        <taxon>Canidae</taxon>
        <taxon>Canis</taxon>
    </lineage>
</organism>
<keyword evidence="8" id="KW-0804">Transcription</keyword>
<feature type="compositionally biased region" description="Basic residues" evidence="13">
    <location>
        <begin position="614"/>
        <end position="625"/>
    </location>
</feature>
<feature type="compositionally biased region" description="Basic residues" evidence="13">
    <location>
        <begin position="273"/>
        <end position="291"/>
    </location>
</feature>
<feature type="compositionally biased region" description="Pro residues" evidence="13">
    <location>
        <begin position="315"/>
        <end position="324"/>
    </location>
</feature>
<protein>
    <recommendedName>
        <fullName evidence="14">Homeobox domain-containing protein</fullName>
    </recommendedName>
</protein>
<evidence type="ECO:0000256" key="5">
    <source>
        <dbReference type="ARBA" id="ARBA00023015"/>
    </source>
</evidence>
<dbReference type="GO" id="GO:0003677">
    <property type="term" value="F:DNA binding"/>
    <property type="evidence" value="ECO:0007669"/>
    <property type="project" value="UniProtKB-UniRule"/>
</dbReference>
<evidence type="ECO:0000256" key="8">
    <source>
        <dbReference type="ARBA" id="ARBA00023163"/>
    </source>
</evidence>
<evidence type="ECO:0000256" key="4">
    <source>
        <dbReference type="ARBA" id="ARBA00022902"/>
    </source>
</evidence>